<evidence type="ECO:0000313" key="3">
    <source>
        <dbReference type="EMBL" id="MCT2409309.1"/>
    </source>
</evidence>
<dbReference type="SMART" id="SM00421">
    <property type="entry name" value="HTH_LUXR"/>
    <property type="match status" value="1"/>
</dbReference>
<gene>
    <name evidence="3" type="ORF">NZD88_17305</name>
</gene>
<evidence type="ECO:0000259" key="2">
    <source>
        <dbReference type="PROSITE" id="PS50043"/>
    </source>
</evidence>
<dbReference type="RefSeq" id="WP_259830790.1">
    <property type="nucleotide sequence ID" value="NZ_JANZQH010000009.1"/>
</dbReference>
<name>A0ABT2IKY1_9FLAO</name>
<keyword evidence="1" id="KW-0472">Membrane</keyword>
<keyword evidence="1" id="KW-1133">Transmembrane helix</keyword>
<dbReference type="PROSITE" id="PS50043">
    <property type="entry name" value="HTH_LUXR_2"/>
    <property type="match status" value="1"/>
</dbReference>
<dbReference type="Proteomes" id="UP001142057">
    <property type="component" value="Unassembled WGS sequence"/>
</dbReference>
<proteinExistence type="predicted"/>
<keyword evidence="1" id="KW-0812">Transmembrane</keyword>
<dbReference type="EMBL" id="JANZQH010000009">
    <property type="protein sequence ID" value="MCT2409309.1"/>
    <property type="molecule type" value="Genomic_DNA"/>
</dbReference>
<organism evidence="3 4">
    <name type="scientific">Chryseobacterium pyrolae</name>
    <dbReference type="NCBI Taxonomy" id="2987481"/>
    <lineage>
        <taxon>Bacteria</taxon>
        <taxon>Pseudomonadati</taxon>
        <taxon>Bacteroidota</taxon>
        <taxon>Flavobacteriia</taxon>
        <taxon>Flavobacteriales</taxon>
        <taxon>Weeksellaceae</taxon>
        <taxon>Chryseobacterium group</taxon>
        <taxon>Chryseobacterium</taxon>
    </lineage>
</organism>
<keyword evidence="4" id="KW-1185">Reference proteome</keyword>
<dbReference type="InterPro" id="IPR036388">
    <property type="entry name" value="WH-like_DNA-bd_sf"/>
</dbReference>
<dbReference type="InterPro" id="IPR016032">
    <property type="entry name" value="Sig_transdc_resp-reg_C-effctor"/>
</dbReference>
<sequence>MCLLLKLKYKRLFLGLLIVLVFLNGCNEKNNITDINLALNKSDRLRLEGKKEEVISLNNEIIKLSKEENYKKGEALAYINLSNIFGTIGNYKLSQHFLKLAEKIASGINDNFVYTRLYHEYGQMNYVIGLTSTALKYNSKAIYYGNKLDEKGWLLGNIYEQRADFLLNTNKDSALHYYHKGFDVDPSALNSALIGNYHLRQTNNLDSASFYINNALILLKKRDNLTIRPGTIYFYYAELCFKQKDYTKALEFYEKSLVILKKTRRINKLPEVYQKTALAYKELNQFEKENEYLIKYNQLSDSLKRSGNEAIDISVSEAIEKNDYSVTKYTVLYLIIFLSILGVLVILFFKYTKKQKNKDSSIPTLEEKQPELRSTIPNEYFAELLSLAKNNDIKFLNRFEETHPTFFQNLFKHNSELTRSELSLCGMILLGLSSKDIADFSFIQHRSVQIKKGRLRKKLNISSDVNLYNFFKTLS</sequence>
<dbReference type="Pfam" id="PF00196">
    <property type="entry name" value="GerE"/>
    <property type="match status" value="1"/>
</dbReference>
<dbReference type="Gene3D" id="1.25.40.10">
    <property type="entry name" value="Tetratricopeptide repeat domain"/>
    <property type="match status" value="2"/>
</dbReference>
<protein>
    <submittedName>
        <fullName evidence="3">LuxR C-terminal-related transcriptional regulator</fullName>
    </submittedName>
</protein>
<comment type="caution">
    <text evidence="3">The sequence shown here is derived from an EMBL/GenBank/DDBJ whole genome shotgun (WGS) entry which is preliminary data.</text>
</comment>
<dbReference type="InterPro" id="IPR011990">
    <property type="entry name" value="TPR-like_helical_dom_sf"/>
</dbReference>
<reference evidence="3" key="1">
    <citation type="submission" date="2022-08" db="EMBL/GenBank/DDBJ databases">
        <title>Chryseobacterium antibioticum,isolated from the rhizosphere soil of Pyrola in Tibet.</title>
        <authorList>
            <person name="Kan Y."/>
        </authorList>
    </citation>
    <scope>NUCLEOTIDE SEQUENCE</scope>
    <source>
        <strain evidence="3">Pc2-12</strain>
    </source>
</reference>
<evidence type="ECO:0000256" key="1">
    <source>
        <dbReference type="SAM" id="Phobius"/>
    </source>
</evidence>
<evidence type="ECO:0000313" key="4">
    <source>
        <dbReference type="Proteomes" id="UP001142057"/>
    </source>
</evidence>
<dbReference type="SUPFAM" id="SSF48452">
    <property type="entry name" value="TPR-like"/>
    <property type="match status" value="2"/>
</dbReference>
<dbReference type="Gene3D" id="1.10.10.10">
    <property type="entry name" value="Winged helix-like DNA-binding domain superfamily/Winged helix DNA-binding domain"/>
    <property type="match status" value="1"/>
</dbReference>
<feature type="domain" description="HTH luxR-type" evidence="2">
    <location>
        <begin position="410"/>
        <end position="475"/>
    </location>
</feature>
<dbReference type="InterPro" id="IPR000792">
    <property type="entry name" value="Tscrpt_reg_LuxR_C"/>
</dbReference>
<dbReference type="SUPFAM" id="SSF46894">
    <property type="entry name" value="C-terminal effector domain of the bipartite response regulators"/>
    <property type="match status" value="1"/>
</dbReference>
<feature type="transmembrane region" description="Helical" evidence="1">
    <location>
        <begin position="331"/>
        <end position="349"/>
    </location>
</feature>
<accession>A0ABT2IKY1</accession>